<feature type="transmembrane region" description="Helical" evidence="8">
    <location>
        <begin position="91"/>
        <end position="110"/>
    </location>
</feature>
<evidence type="ECO:0000256" key="8">
    <source>
        <dbReference type="SAM" id="Phobius"/>
    </source>
</evidence>
<dbReference type="Pfam" id="PF04138">
    <property type="entry name" value="GtrA_DPMS_TM"/>
    <property type="match status" value="1"/>
</dbReference>
<name>A0A379WHS6_SALET</name>
<reference evidence="10 11" key="1">
    <citation type="submission" date="2018-06" db="EMBL/GenBank/DDBJ databases">
        <authorList>
            <consortium name="Pathogen Informatics"/>
            <person name="Doyle S."/>
        </authorList>
    </citation>
    <scope>NUCLEOTIDE SEQUENCE [LARGE SCALE GENOMIC DNA]</scope>
    <source>
        <strain evidence="10 11">NCTC8258</strain>
    </source>
</reference>
<dbReference type="AlphaFoldDB" id="A0A379WHS6"/>
<evidence type="ECO:0000256" key="2">
    <source>
        <dbReference type="ARBA" id="ARBA00022448"/>
    </source>
</evidence>
<dbReference type="PANTHER" id="PTHR38459">
    <property type="entry name" value="PROPHAGE BACTOPRENOL-LINKED GLUCOSE TRANSLOCASE HOMOLOG"/>
    <property type="match status" value="1"/>
</dbReference>
<evidence type="ECO:0000313" key="11">
    <source>
        <dbReference type="Proteomes" id="UP000255509"/>
    </source>
</evidence>
<feature type="domain" description="GtrA/DPMS transmembrane" evidence="9">
    <location>
        <begin position="7"/>
        <end position="115"/>
    </location>
</feature>
<dbReference type="EMBL" id="UGXS01000004">
    <property type="protein sequence ID" value="SUH18469.1"/>
    <property type="molecule type" value="Genomic_DNA"/>
</dbReference>
<dbReference type="GO" id="GO:0000271">
    <property type="term" value="P:polysaccharide biosynthetic process"/>
    <property type="evidence" value="ECO:0007669"/>
    <property type="project" value="InterPro"/>
</dbReference>
<feature type="transmembrane region" description="Helical" evidence="8">
    <location>
        <begin position="36"/>
        <end position="55"/>
    </location>
</feature>
<feature type="transmembrane region" description="Helical" evidence="8">
    <location>
        <begin position="12"/>
        <end position="30"/>
    </location>
</feature>
<sequence length="129" mass="14013">MIKLFIKYVSIGVLNTALHWAIFALCVYGFQTSQALANVAGFAVAVSFSFFANARFTFGASVSTGRYLLYVGFMGVLSAVVGWTGDKCAMPPIFTLIVFSAISLICGFLYSRFIVSGMRNENFISGSRL</sequence>
<comment type="subcellular location">
    <subcellularLocation>
        <location evidence="1">Membrane</location>
        <topology evidence="1">Multi-pass membrane protein</topology>
    </subcellularLocation>
</comment>
<evidence type="ECO:0000256" key="1">
    <source>
        <dbReference type="ARBA" id="ARBA00004141"/>
    </source>
</evidence>
<evidence type="ECO:0000256" key="7">
    <source>
        <dbReference type="PIRNR" id="PIRNR006298"/>
    </source>
</evidence>
<dbReference type="PANTHER" id="PTHR38459:SF1">
    <property type="entry name" value="PROPHAGE BACTOPRENOL-LINKED GLUCOSE TRANSLOCASE HOMOLOG"/>
    <property type="match status" value="1"/>
</dbReference>
<dbReference type="InterPro" id="IPR051401">
    <property type="entry name" value="GtrA_CellWall_Glycosyl"/>
</dbReference>
<proteinExistence type="inferred from homology"/>
<keyword evidence="5 8" id="KW-0472">Membrane</keyword>
<accession>A0A379WHS6</accession>
<keyword evidence="3 8" id="KW-0812">Transmembrane</keyword>
<organism evidence="10 11">
    <name type="scientific">Salmonella enterica I</name>
    <dbReference type="NCBI Taxonomy" id="59201"/>
    <lineage>
        <taxon>Bacteria</taxon>
        <taxon>Pseudomonadati</taxon>
        <taxon>Pseudomonadota</taxon>
        <taxon>Gammaproteobacteria</taxon>
        <taxon>Enterobacterales</taxon>
        <taxon>Enterobacteriaceae</taxon>
        <taxon>Salmonella</taxon>
    </lineage>
</organism>
<keyword evidence="4 8" id="KW-1133">Transmembrane helix</keyword>
<dbReference type="PIRSF" id="PIRSF006298">
    <property type="entry name" value="GtrA_prd"/>
    <property type="match status" value="1"/>
</dbReference>
<dbReference type="InterPro" id="IPR016480">
    <property type="entry name" value="Glc_translocase_bactprenl-link"/>
</dbReference>
<evidence type="ECO:0000313" key="10">
    <source>
        <dbReference type="EMBL" id="SUH18469.1"/>
    </source>
</evidence>
<protein>
    <recommendedName>
        <fullName evidence="7">Bactoprenol-linked glucose translocase</fullName>
    </recommendedName>
</protein>
<feature type="transmembrane region" description="Helical" evidence="8">
    <location>
        <begin position="67"/>
        <end position="85"/>
    </location>
</feature>
<comment type="function">
    <text evidence="6 7">Involved in O antigen modification. Involved in the translocation of bactoprenol-linked glucose across the cytoplasmic membrane.</text>
</comment>
<evidence type="ECO:0000256" key="3">
    <source>
        <dbReference type="ARBA" id="ARBA00022692"/>
    </source>
</evidence>
<keyword evidence="2 7" id="KW-0813">Transport</keyword>
<comment type="similarity">
    <text evidence="7">Belongs to the gtrA family.</text>
</comment>
<evidence type="ECO:0000256" key="5">
    <source>
        <dbReference type="ARBA" id="ARBA00023136"/>
    </source>
</evidence>
<gene>
    <name evidence="10" type="primary">gtrA_2</name>
    <name evidence="10" type="ORF">NCTC8258_06300</name>
</gene>
<evidence type="ECO:0000256" key="4">
    <source>
        <dbReference type="ARBA" id="ARBA00022989"/>
    </source>
</evidence>
<evidence type="ECO:0000256" key="6">
    <source>
        <dbReference type="ARBA" id="ARBA00025595"/>
    </source>
</evidence>
<dbReference type="InterPro" id="IPR007267">
    <property type="entry name" value="GtrA_DPMS_TM"/>
</dbReference>
<evidence type="ECO:0000259" key="9">
    <source>
        <dbReference type="Pfam" id="PF04138"/>
    </source>
</evidence>
<dbReference type="Proteomes" id="UP000255509">
    <property type="component" value="Unassembled WGS sequence"/>
</dbReference>
<dbReference type="GO" id="GO:0005886">
    <property type="term" value="C:plasma membrane"/>
    <property type="evidence" value="ECO:0007669"/>
    <property type="project" value="TreeGrafter"/>
</dbReference>